<dbReference type="RefSeq" id="WP_189606424.1">
    <property type="nucleotide sequence ID" value="NZ_BMXB01000040.1"/>
</dbReference>
<accession>A0A918SLI2</accession>
<dbReference type="PANTHER" id="PTHR33055:SF15">
    <property type="entry name" value="TRANSPOSASE-RELATED"/>
    <property type="match status" value="1"/>
</dbReference>
<dbReference type="EMBL" id="BMXB01000040">
    <property type="protein sequence ID" value="GHA52135.1"/>
    <property type="molecule type" value="Genomic_DNA"/>
</dbReference>
<feature type="compositionally biased region" description="Polar residues" evidence="1">
    <location>
        <begin position="291"/>
        <end position="300"/>
    </location>
</feature>
<protein>
    <submittedName>
        <fullName evidence="4">IS110 family transposase</fullName>
    </submittedName>
</protein>
<dbReference type="GO" id="GO:0006313">
    <property type="term" value="P:DNA transposition"/>
    <property type="evidence" value="ECO:0007669"/>
    <property type="project" value="InterPro"/>
</dbReference>
<evidence type="ECO:0000259" key="2">
    <source>
        <dbReference type="Pfam" id="PF01548"/>
    </source>
</evidence>
<reference evidence="4" key="1">
    <citation type="journal article" date="2014" name="Int. J. Syst. Evol. Microbiol.">
        <title>Complete genome sequence of Corynebacterium casei LMG S-19264T (=DSM 44701T), isolated from a smear-ripened cheese.</title>
        <authorList>
            <consortium name="US DOE Joint Genome Institute (JGI-PGF)"/>
            <person name="Walter F."/>
            <person name="Albersmeier A."/>
            <person name="Kalinowski J."/>
            <person name="Ruckert C."/>
        </authorList>
    </citation>
    <scope>NUCLEOTIDE SEQUENCE</scope>
    <source>
        <strain evidence="4">KCTC 12719</strain>
    </source>
</reference>
<feature type="domain" description="Transposase IS116/IS110/IS902 C-terminal" evidence="3">
    <location>
        <begin position="254"/>
        <end position="305"/>
    </location>
</feature>
<comment type="caution">
    <text evidence="4">The sequence shown here is derived from an EMBL/GenBank/DDBJ whole genome shotgun (WGS) entry which is preliminary data.</text>
</comment>
<dbReference type="InterPro" id="IPR003346">
    <property type="entry name" value="Transposase_20"/>
</dbReference>
<evidence type="ECO:0000259" key="3">
    <source>
        <dbReference type="Pfam" id="PF02371"/>
    </source>
</evidence>
<feature type="domain" description="Transposase IS110-like N-terminal" evidence="2">
    <location>
        <begin position="14"/>
        <end position="157"/>
    </location>
</feature>
<keyword evidence="5" id="KW-1185">Reference proteome</keyword>
<dbReference type="NCBIfam" id="NF033542">
    <property type="entry name" value="transpos_IS110"/>
    <property type="match status" value="1"/>
</dbReference>
<evidence type="ECO:0000313" key="5">
    <source>
        <dbReference type="Proteomes" id="UP000610456"/>
    </source>
</evidence>
<dbReference type="InterPro" id="IPR002525">
    <property type="entry name" value="Transp_IS110-like_N"/>
</dbReference>
<dbReference type="AlphaFoldDB" id="A0A918SLI2"/>
<feature type="region of interest" description="Disordered" evidence="1">
    <location>
        <begin position="289"/>
        <end position="319"/>
    </location>
</feature>
<dbReference type="PANTHER" id="PTHR33055">
    <property type="entry name" value="TRANSPOSASE FOR INSERTION SEQUENCE ELEMENT IS1111A"/>
    <property type="match status" value="1"/>
</dbReference>
<proteinExistence type="predicted"/>
<sequence length="319" mass="35671">MKAIDYEQVISVGCGIDVHKDVIVATVRSSSKDYQTRQFTAYTSSLTELRDWCREEGVTHVAMESTGVYWKPVFNILEEDFAIILVNARHVKNVPGHKTDKKDSVWLSKLLLSGLLKASFIPTREIRELRDLMRYKRKKVQFVASETNRIIKVLEDCNIKLSSVVSNVKGVSASKIIGDIIDGKDDVTGLLTHVHGRVKTPREEMAQALTGRITPHHRFMLKMIRETIEENEKLITKLDQQIDLIASQYEMELELLQTIDGVGKDTALVIISEVGVDMDAFPNQHHLASWSGLSPGSNESAGKKKAPASSTETNTSNPL</sequence>
<dbReference type="GO" id="GO:0003677">
    <property type="term" value="F:DNA binding"/>
    <property type="evidence" value="ECO:0007669"/>
    <property type="project" value="InterPro"/>
</dbReference>
<evidence type="ECO:0000313" key="4">
    <source>
        <dbReference type="EMBL" id="GHA52135.1"/>
    </source>
</evidence>
<name>A0A918SLI2_9FLAO</name>
<evidence type="ECO:0000256" key="1">
    <source>
        <dbReference type="SAM" id="MobiDB-lite"/>
    </source>
</evidence>
<feature type="compositionally biased region" description="Polar residues" evidence="1">
    <location>
        <begin position="308"/>
        <end position="319"/>
    </location>
</feature>
<dbReference type="Pfam" id="PF01548">
    <property type="entry name" value="DEDD_Tnp_IS110"/>
    <property type="match status" value="1"/>
</dbReference>
<organism evidence="4 5">
    <name type="scientific">Salinimicrobium marinum</name>
    <dbReference type="NCBI Taxonomy" id="680283"/>
    <lineage>
        <taxon>Bacteria</taxon>
        <taxon>Pseudomonadati</taxon>
        <taxon>Bacteroidota</taxon>
        <taxon>Flavobacteriia</taxon>
        <taxon>Flavobacteriales</taxon>
        <taxon>Flavobacteriaceae</taxon>
        <taxon>Salinimicrobium</taxon>
    </lineage>
</organism>
<gene>
    <name evidence="4" type="ORF">GCM10007103_35560</name>
</gene>
<dbReference type="GO" id="GO:0004803">
    <property type="term" value="F:transposase activity"/>
    <property type="evidence" value="ECO:0007669"/>
    <property type="project" value="InterPro"/>
</dbReference>
<reference evidence="4" key="2">
    <citation type="submission" date="2020-09" db="EMBL/GenBank/DDBJ databases">
        <authorList>
            <person name="Sun Q."/>
            <person name="Kim S."/>
        </authorList>
    </citation>
    <scope>NUCLEOTIDE SEQUENCE</scope>
    <source>
        <strain evidence="4">KCTC 12719</strain>
    </source>
</reference>
<dbReference type="InterPro" id="IPR047650">
    <property type="entry name" value="Transpos_IS110"/>
</dbReference>
<dbReference type="Proteomes" id="UP000610456">
    <property type="component" value="Unassembled WGS sequence"/>
</dbReference>
<dbReference type="Pfam" id="PF02371">
    <property type="entry name" value="Transposase_20"/>
    <property type="match status" value="1"/>
</dbReference>